<evidence type="ECO:0000256" key="1">
    <source>
        <dbReference type="SAM" id="SignalP"/>
    </source>
</evidence>
<sequence>MPIYRRISPLTYLALSSIALFPVSSFAGSARDYLNAPIDSWLGFYNAGYSSSVTPEDGMDITSDVRANVLSQSFMLTRTMDYWGRTGGLSLVLPYRYVETHSGDFRASTRGISDIGMLWQINLFGGPALSREQFRSFIPETFSSFHFYLGTPLGEYNAHSALNPSSNRWVFSPTVNYSYTPDQGWTWLETYITTTIFTTNDNYLVGGASKLAQDPLMVIEGHASRNMTPDIWLSLDSYYNVGGETHIDNTSQDNAANTLRLGTGIGIRAWGGGDIIINYERVVAKPSQQPESQTLRMTLRQFW</sequence>
<reference evidence="3" key="1">
    <citation type="submission" date="2019-09" db="EMBL/GenBank/DDBJ databases">
        <title>Yersinia canariae sp. nov., isolated from a human yersiniosis case.</title>
        <authorList>
            <person name="Nguyen S.V."/>
            <person name="Greig D."/>
            <person name="Hurley D."/>
            <person name="Cao Y."/>
            <person name="McCabe E."/>
            <person name="Mitchell M."/>
            <person name="Jenkins C."/>
            <person name="Fanning S."/>
        </authorList>
    </citation>
    <scope>NUCLEOTIDE SEQUENCE [LARGE SCALE GENOMIC DNA]</scope>
    <source>
        <strain evidence="3">NCTC 14382</strain>
    </source>
</reference>
<proteinExistence type="predicted"/>
<name>A0A857F7Q7_9GAMM</name>
<keyword evidence="3" id="KW-1185">Reference proteome</keyword>
<organism evidence="2 3">
    <name type="scientific">Yersinia canariae</name>
    <dbReference type="NCBI Taxonomy" id="2607663"/>
    <lineage>
        <taxon>Bacteria</taxon>
        <taxon>Pseudomonadati</taxon>
        <taxon>Pseudomonadota</taxon>
        <taxon>Gammaproteobacteria</taxon>
        <taxon>Enterobacterales</taxon>
        <taxon>Yersiniaceae</taxon>
        <taxon>Yersinia</taxon>
    </lineage>
</organism>
<feature type="chain" id="PRO_5032454142" evidence="1">
    <location>
        <begin position="28"/>
        <end position="303"/>
    </location>
</feature>
<dbReference type="RefSeq" id="WP_159680513.1">
    <property type="nucleotide sequence ID" value="NZ_CP043727.1"/>
</dbReference>
<dbReference type="InterPro" id="IPR025737">
    <property type="entry name" value="FApF"/>
</dbReference>
<feature type="signal peptide" evidence="1">
    <location>
        <begin position="1"/>
        <end position="27"/>
    </location>
</feature>
<dbReference type="AlphaFoldDB" id="A0A857F7Q7"/>
<protein>
    <submittedName>
        <fullName evidence="2">Transporter</fullName>
    </submittedName>
</protein>
<dbReference type="EMBL" id="CP043727">
    <property type="protein sequence ID" value="QHB34459.1"/>
    <property type="molecule type" value="Genomic_DNA"/>
</dbReference>
<dbReference type="Proteomes" id="UP000464402">
    <property type="component" value="Chromosome"/>
</dbReference>
<accession>A0A857F7Q7</accession>
<dbReference type="KEGG" id="yca:F0T03_21375"/>
<dbReference type="Pfam" id="PF13557">
    <property type="entry name" value="Phenol_MetA_deg"/>
    <property type="match status" value="1"/>
</dbReference>
<evidence type="ECO:0000313" key="3">
    <source>
        <dbReference type="Proteomes" id="UP000464402"/>
    </source>
</evidence>
<keyword evidence="1" id="KW-0732">Signal</keyword>
<evidence type="ECO:0000313" key="2">
    <source>
        <dbReference type="EMBL" id="QHB34459.1"/>
    </source>
</evidence>
<gene>
    <name evidence="2" type="ORF">F0T03_21375</name>
</gene>